<protein>
    <submittedName>
        <fullName evidence="2">Uncharacterized protein</fullName>
    </submittedName>
</protein>
<proteinExistence type="predicted"/>
<comment type="caution">
    <text evidence="2">The sequence shown here is derived from an EMBL/GenBank/DDBJ whole genome shotgun (WGS) entry which is preliminary data.</text>
</comment>
<evidence type="ECO:0000313" key="2">
    <source>
        <dbReference type="EMBL" id="KOS44517.1"/>
    </source>
</evidence>
<sequence length="78" mass="9077">MYVGKSLNQGNQYIGQIQIQIQKKKKKKGKPKQNKLDPKKKKKKKGKPKQNKLGHIRQDSQVTLDCSEPGYYPQQPRE</sequence>
<gene>
    <name evidence="2" type="ORF">ACN38_g4575</name>
</gene>
<evidence type="ECO:0000256" key="1">
    <source>
        <dbReference type="SAM" id="MobiDB-lite"/>
    </source>
</evidence>
<name>A0A0M8P6G8_9EURO</name>
<keyword evidence="3" id="KW-1185">Reference proteome</keyword>
<dbReference type="EMBL" id="LHQQ01000059">
    <property type="protein sequence ID" value="KOS44517.1"/>
    <property type="molecule type" value="Genomic_DNA"/>
</dbReference>
<dbReference type="AlphaFoldDB" id="A0A0M8P6G8"/>
<organism evidence="2 3">
    <name type="scientific">Penicillium nordicum</name>
    <dbReference type="NCBI Taxonomy" id="229535"/>
    <lineage>
        <taxon>Eukaryota</taxon>
        <taxon>Fungi</taxon>
        <taxon>Dikarya</taxon>
        <taxon>Ascomycota</taxon>
        <taxon>Pezizomycotina</taxon>
        <taxon>Eurotiomycetes</taxon>
        <taxon>Eurotiomycetidae</taxon>
        <taxon>Eurotiales</taxon>
        <taxon>Aspergillaceae</taxon>
        <taxon>Penicillium</taxon>
    </lineage>
</organism>
<accession>A0A0M8P6G8</accession>
<reference evidence="2 3" key="1">
    <citation type="submission" date="2015-08" db="EMBL/GenBank/DDBJ databases">
        <title>Genome sequencing of Penicillium nordicum.</title>
        <authorList>
            <person name="Nguyen H.D."/>
            <person name="Seifert K.A."/>
        </authorList>
    </citation>
    <scope>NUCLEOTIDE SEQUENCE [LARGE SCALE GENOMIC DNA]</scope>
    <source>
        <strain evidence="2 3">DAOMC 185683</strain>
    </source>
</reference>
<feature type="region of interest" description="Disordered" evidence="1">
    <location>
        <begin position="20"/>
        <end position="78"/>
    </location>
</feature>
<feature type="compositionally biased region" description="Basic residues" evidence="1">
    <location>
        <begin position="22"/>
        <end position="55"/>
    </location>
</feature>
<evidence type="ECO:0000313" key="3">
    <source>
        <dbReference type="Proteomes" id="UP000037696"/>
    </source>
</evidence>
<dbReference type="Proteomes" id="UP000037696">
    <property type="component" value="Unassembled WGS sequence"/>
</dbReference>